<organism evidence="3 4">
    <name type="scientific">Lachancea thermotolerans (strain ATCC 56472 / CBS 6340 / NRRL Y-8284)</name>
    <name type="common">Yeast</name>
    <name type="synonym">Kluyveromyces thermotolerans</name>
    <dbReference type="NCBI Taxonomy" id="559295"/>
    <lineage>
        <taxon>Eukaryota</taxon>
        <taxon>Fungi</taxon>
        <taxon>Dikarya</taxon>
        <taxon>Ascomycota</taxon>
        <taxon>Saccharomycotina</taxon>
        <taxon>Saccharomycetes</taxon>
        <taxon>Saccharomycetales</taxon>
        <taxon>Saccharomycetaceae</taxon>
        <taxon>Lachancea</taxon>
    </lineage>
</organism>
<dbReference type="GO" id="GO:0006409">
    <property type="term" value="P:tRNA export from nucleus"/>
    <property type="evidence" value="ECO:0007669"/>
    <property type="project" value="TreeGrafter"/>
</dbReference>
<evidence type="ECO:0000313" key="3">
    <source>
        <dbReference type="EMBL" id="CAR22678.1"/>
    </source>
</evidence>
<feature type="compositionally biased region" description="Polar residues" evidence="2">
    <location>
        <begin position="723"/>
        <end position="736"/>
    </location>
</feature>
<dbReference type="Gene3D" id="3.30.200.20">
    <property type="entry name" value="Phosphorylase Kinase, domain 1"/>
    <property type="match status" value="1"/>
</dbReference>
<dbReference type="Gene3D" id="1.25.10.10">
    <property type="entry name" value="Leucine-rich Repeat Variant"/>
    <property type="match status" value="1"/>
</dbReference>
<dbReference type="AlphaFoldDB" id="C5DGY6"/>
<dbReference type="STRING" id="559295.C5DGY6"/>
<dbReference type="InterPro" id="IPR011989">
    <property type="entry name" value="ARM-like"/>
</dbReference>
<evidence type="ECO:0000313" key="4">
    <source>
        <dbReference type="Proteomes" id="UP000002036"/>
    </source>
</evidence>
<gene>
    <name evidence="3" type="ordered locus">KLTH0D09306g</name>
</gene>
<feature type="compositionally biased region" description="Acidic residues" evidence="2">
    <location>
        <begin position="656"/>
        <end position="673"/>
    </location>
</feature>
<dbReference type="InParanoid" id="C5DGY6"/>
<feature type="compositionally biased region" description="Polar residues" evidence="2">
    <location>
        <begin position="622"/>
        <end position="632"/>
    </location>
</feature>
<proteinExistence type="predicted"/>
<dbReference type="Proteomes" id="UP000002036">
    <property type="component" value="Chromosome D"/>
</dbReference>
<dbReference type="InterPro" id="IPR011009">
    <property type="entry name" value="Kinase-like_dom_sf"/>
</dbReference>
<dbReference type="RefSeq" id="XP_002553116.1">
    <property type="nucleotide sequence ID" value="XM_002553070.1"/>
</dbReference>
<sequence length="779" mass="86780">MWKQEWRSEPPSWQVLSISRSGPCVFSQNTRKNTELHHTCKITTSDPRALPMNFLFKSISGFQFPYSLESTPSVTTPIWEATNGHRKSDSLPVTVFSFQKQRNGALDAMIANAVHYAKVLKLPGILRVVDVLDTNQNTAYVVTERAHILDTKGLSQHALSLGTLQVAETLELLHAQAKVVLGTLSRGTVFVNERGEWRLFGLELCSKISDLSHMKQNVSSYLSFVAGSGLEVQISPSSAADAVLLSKFIQSIYSHPPSEWKPLLVGLEQGRLTLSQFLARSKNTQPFQSPLIAMYQDLREFHIKDPQGKVVAMSDLQRNIMDDPTVLRGSTPGFVEGHLIPEISQCIASILGAQKTQALTATSANVITFVASIMELTCSDDPVTDSASVFAHYVKPLIFESFKSPDRQLRFLLLVYFANYLEKLTNNEVSDRIFPHFVQGLADSDATMRIETLKKIPDVTPLITERQLNNDLLRHLAKTQVDADVEIRTWTILTISGLSKKLSPSNNRSGILATAFTKSLKDPHVKPKLAALYGLETSLELFDVTTIANKILTVIAPGLLDSNGQVRRKAKNLFRLYLSKLEGETDQIPADDSEEVEVDFDASLRKENGQVIQQFMSNLKLSTPPIMSQPQTHDLAENTGDDEWAQNNDEWAQNNDEWDDDEGWEGDLVDDIDAGLSKPTQETKGGHQAKVHIGQVKIQKSWNKDIENDDWDSWDQPADLSTKAASKTSKPPTSKVTAKRTIIKASRQKKDQKPNPIAEKAEVFEGFENDGDDGWGDDW</sequence>
<dbReference type="OrthoDB" id="447103at2759"/>
<dbReference type="InterPro" id="IPR021133">
    <property type="entry name" value="HEAT_type_2"/>
</dbReference>
<name>C5DGY6_LACTC</name>
<dbReference type="EMBL" id="CU928168">
    <property type="protein sequence ID" value="CAR22678.1"/>
    <property type="molecule type" value="Genomic_DNA"/>
</dbReference>
<dbReference type="GO" id="GO:0005737">
    <property type="term" value="C:cytoplasm"/>
    <property type="evidence" value="ECO:0007669"/>
    <property type="project" value="TreeGrafter"/>
</dbReference>
<dbReference type="OMA" id="NDTSWAG"/>
<dbReference type="PANTHER" id="PTHR12984:SF3">
    <property type="entry name" value="N-TERMINAL KINASE-LIKE PROTEIN"/>
    <property type="match status" value="1"/>
</dbReference>
<dbReference type="KEGG" id="lth:KLTH0D09306g"/>
<dbReference type="eggNOG" id="KOG1243">
    <property type="taxonomic scope" value="Eukaryota"/>
</dbReference>
<feature type="region of interest" description="Disordered" evidence="2">
    <location>
        <begin position="622"/>
        <end position="692"/>
    </location>
</feature>
<evidence type="ECO:0000256" key="2">
    <source>
        <dbReference type="SAM" id="MobiDB-lite"/>
    </source>
</evidence>
<dbReference type="GeneID" id="8295353"/>
<dbReference type="SUPFAM" id="SSF56112">
    <property type="entry name" value="Protein kinase-like (PK-like)"/>
    <property type="match status" value="1"/>
</dbReference>
<feature type="compositionally biased region" description="Acidic residues" evidence="2">
    <location>
        <begin position="765"/>
        <end position="779"/>
    </location>
</feature>
<protein>
    <submittedName>
        <fullName evidence="3">KLTH0D09306p</fullName>
    </submittedName>
</protein>
<dbReference type="SUPFAM" id="SSF48371">
    <property type="entry name" value="ARM repeat"/>
    <property type="match status" value="1"/>
</dbReference>
<feature type="compositionally biased region" description="Polar residues" evidence="2">
    <location>
        <begin position="645"/>
        <end position="655"/>
    </location>
</feature>
<feature type="repeat" description="HEAT" evidence="1">
    <location>
        <begin position="433"/>
        <end position="471"/>
    </location>
</feature>
<feature type="region of interest" description="Disordered" evidence="2">
    <location>
        <begin position="708"/>
        <end position="779"/>
    </location>
</feature>
<accession>C5DGY6</accession>
<dbReference type="PROSITE" id="PS50077">
    <property type="entry name" value="HEAT_REPEAT"/>
    <property type="match status" value="1"/>
</dbReference>
<dbReference type="HOGENOM" id="CLU_010392_2_0_1"/>
<dbReference type="PANTHER" id="PTHR12984">
    <property type="entry name" value="SCY1-RELATED S/T PROTEIN KINASE-LIKE"/>
    <property type="match status" value="1"/>
</dbReference>
<keyword evidence="4" id="KW-1185">Reference proteome</keyword>
<dbReference type="InterPro" id="IPR051177">
    <property type="entry name" value="CIK-Related_Protein"/>
</dbReference>
<dbReference type="Gene3D" id="1.10.510.10">
    <property type="entry name" value="Transferase(Phosphotransferase) domain 1"/>
    <property type="match status" value="1"/>
</dbReference>
<dbReference type="FunCoup" id="C5DGY6">
    <property type="interactions" value="1176"/>
</dbReference>
<dbReference type="InterPro" id="IPR016024">
    <property type="entry name" value="ARM-type_fold"/>
</dbReference>
<reference evidence="3 4" key="1">
    <citation type="journal article" date="2009" name="Genome Res.">
        <title>Comparative genomics of protoploid Saccharomycetaceae.</title>
        <authorList>
            <consortium name="The Genolevures Consortium"/>
            <person name="Souciet J.-L."/>
            <person name="Dujon B."/>
            <person name="Gaillardin C."/>
            <person name="Johnston M."/>
            <person name="Baret P.V."/>
            <person name="Cliften P."/>
            <person name="Sherman D.J."/>
            <person name="Weissenbach J."/>
            <person name="Westhof E."/>
            <person name="Wincker P."/>
            <person name="Jubin C."/>
            <person name="Poulain J."/>
            <person name="Barbe V."/>
            <person name="Segurens B."/>
            <person name="Artiguenave F."/>
            <person name="Anthouard V."/>
            <person name="Vacherie B."/>
            <person name="Val M.-E."/>
            <person name="Fulton R.S."/>
            <person name="Minx P."/>
            <person name="Wilson R."/>
            <person name="Durrens P."/>
            <person name="Jean G."/>
            <person name="Marck C."/>
            <person name="Martin T."/>
            <person name="Nikolski M."/>
            <person name="Rolland T."/>
            <person name="Seret M.-L."/>
            <person name="Casaregola S."/>
            <person name="Despons L."/>
            <person name="Fairhead C."/>
            <person name="Fischer G."/>
            <person name="Lafontaine I."/>
            <person name="Leh V."/>
            <person name="Lemaire M."/>
            <person name="de Montigny J."/>
            <person name="Neuveglise C."/>
            <person name="Thierry A."/>
            <person name="Blanc-Lenfle I."/>
            <person name="Bleykasten C."/>
            <person name="Diffels J."/>
            <person name="Fritsch E."/>
            <person name="Frangeul L."/>
            <person name="Goeffon A."/>
            <person name="Jauniaux N."/>
            <person name="Kachouri-Lafond R."/>
            <person name="Payen C."/>
            <person name="Potier S."/>
            <person name="Pribylova L."/>
            <person name="Ozanne C."/>
            <person name="Richard G.-F."/>
            <person name="Sacerdot C."/>
            <person name="Straub M.-L."/>
            <person name="Talla E."/>
        </authorList>
    </citation>
    <scope>NUCLEOTIDE SEQUENCE [LARGE SCALE GENOMIC DNA]</scope>
    <source>
        <strain evidence="4">ATCC 56472 / CBS 6340 / NRRL Y-8284</strain>
    </source>
</reference>
<evidence type="ECO:0000256" key="1">
    <source>
        <dbReference type="PROSITE-ProRule" id="PRU00103"/>
    </source>
</evidence>
<feature type="compositionally biased region" description="Basic and acidic residues" evidence="2">
    <location>
        <begin position="748"/>
        <end position="763"/>
    </location>
</feature>